<reference evidence="1 2" key="1">
    <citation type="submission" date="2018-10" db="EMBL/GenBank/DDBJ databases">
        <title>Genome assembly for a Yunnan-Guizhou Plateau 3E fish, Anabarilius grahami (Regan), and its evolutionary and genetic applications.</title>
        <authorList>
            <person name="Jiang W."/>
        </authorList>
    </citation>
    <scope>NUCLEOTIDE SEQUENCE [LARGE SCALE GENOMIC DNA]</scope>
    <source>
        <strain evidence="1">AG-KIZ</strain>
        <tissue evidence="1">Muscle</tissue>
    </source>
</reference>
<keyword evidence="2" id="KW-1185">Reference proteome</keyword>
<accession>A0A3N0XI37</accession>
<name>A0A3N0XI37_ANAGA</name>
<dbReference type="EMBL" id="RJVU01073134">
    <property type="protein sequence ID" value="ROI26655.1"/>
    <property type="molecule type" value="Genomic_DNA"/>
</dbReference>
<sequence>MYMDAVHGYLTFLTFFPFLAKDLTELMKELQKQKKIGELTVLEFSKDCVKVMCTIIQKVQDKSPLKYPVERQVACLDPSMMMSYPDWCKSSMTKLVQRFLKAQQLSGGVSAGDVIIQQFNDFLSVENESFLSYRPTETSLDIFLHGVLRQCNNQDTECTLISRRKCKSLMTRHRSTKLWKMTSRTWKKKKRILVQVSTSLRKDADQLAEEAEGKAGTLMAHLITKSNTRRKRYKEKTNELQQIETELDTKGKELRSIQ</sequence>
<gene>
    <name evidence="1" type="ORF">DPX16_21598</name>
</gene>
<evidence type="ECO:0000313" key="1">
    <source>
        <dbReference type="EMBL" id="ROI26655.1"/>
    </source>
</evidence>
<comment type="caution">
    <text evidence="1">The sequence shown here is derived from an EMBL/GenBank/DDBJ whole genome shotgun (WGS) entry which is preliminary data.</text>
</comment>
<evidence type="ECO:0000313" key="2">
    <source>
        <dbReference type="Proteomes" id="UP000281406"/>
    </source>
</evidence>
<proteinExistence type="predicted"/>
<dbReference type="Proteomes" id="UP000281406">
    <property type="component" value="Unassembled WGS sequence"/>
</dbReference>
<protein>
    <submittedName>
        <fullName evidence="1">Uncharacterized protein</fullName>
    </submittedName>
</protein>
<organism evidence="1 2">
    <name type="scientific">Anabarilius grahami</name>
    <name type="common">Kanglang fish</name>
    <name type="synonym">Barilius grahami</name>
    <dbReference type="NCBI Taxonomy" id="495550"/>
    <lineage>
        <taxon>Eukaryota</taxon>
        <taxon>Metazoa</taxon>
        <taxon>Chordata</taxon>
        <taxon>Craniata</taxon>
        <taxon>Vertebrata</taxon>
        <taxon>Euteleostomi</taxon>
        <taxon>Actinopterygii</taxon>
        <taxon>Neopterygii</taxon>
        <taxon>Teleostei</taxon>
        <taxon>Ostariophysi</taxon>
        <taxon>Cypriniformes</taxon>
        <taxon>Xenocyprididae</taxon>
        <taxon>Xenocypridinae</taxon>
        <taxon>Xenocypridinae incertae sedis</taxon>
        <taxon>Anabarilius</taxon>
    </lineage>
</organism>
<dbReference type="OrthoDB" id="10056585at2759"/>
<dbReference type="AlphaFoldDB" id="A0A3N0XI37"/>